<feature type="transmembrane region" description="Helical" evidence="7">
    <location>
        <begin position="6"/>
        <end position="26"/>
    </location>
</feature>
<evidence type="ECO:0000259" key="8">
    <source>
        <dbReference type="Pfam" id="PF20684"/>
    </source>
</evidence>
<evidence type="ECO:0000256" key="1">
    <source>
        <dbReference type="ARBA" id="ARBA00004141"/>
    </source>
</evidence>
<dbReference type="Pfam" id="PF20684">
    <property type="entry name" value="Fung_rhodopsin"/>
    <property type="match status" value="1"/>
</dbReference>
<feature type="transmembrane region" description="Helical" evidence="7">
    <location>
        <begin position="126"/>
        <end position="153"/>
    </location>
</feature>
<protein>
    <recommendedName>
        <fullName evidence="8">Rhodopsin domain-containing protein</fullName>
    </recommendedName>
</protein>
<name>A0A2I2GPR5_9EURO</name>
<organism evidence="9 10">
    <name type="scientific">Aspergillus steynii IBT 23096</name>
    <dbReference type="NCBI Taxonomy" id="1392250"/>
    <lineage>
        <taxon>Eukaryota</taxon>
        <taxon>Fungi</taxon>
        <taxon>Dikarya</taxon>
        <taxon>Ascomycota</taxon>
        <taxon>Pezizomycotina</taxon>
        <taxon>Eurotiomycetes</taxon>
        <taxon>Eurotiomycetidae</taxon>
        <taxon>Eurotiales</taxon>
        <taxon>Aspergillaceae</taxon>
        <taxon>Aspergillus</taxon>
        <taxon>Aspergillus subgen. Circumdati</taxon>
    </lineage>
</organism>
<dbReference type="InterPro" id="IPR052337">
    <property type="entry name" value="SAT4-like"/>
</dbReference>
<proteinExistence type="inferred from homology"/>
<feature type="compositionally biased region" description="Gly residues" evidence="6">
    <location>
        <begin position="352"/>
        <end position="362"/>
    </location>
</feature>
<sequence>MGYNGSAELFAEWAIGLVVVAVRVYARWSVGKSHFYWDDACLGLATIFWTFHTIFLYYCTDVYGSNIGLTEETAMKVPDEEVAILRKGSIYAFVAWLSYIFMVWSFKGVLMFLYARLTMGLWQHRLAQVVGVACICTFLASLFFHLFICYPVSKTWQIKPYAGDNCTIRPLNYIVIETLSIVTDLGVMSIPIPLVLAARIPTTQKIFLCALFSSGIFVMVAAFLRAYYSVKDITTLSTALGWASREALVSVIIVCAPGIKPLLTKWGWFRSYGSAGSYEYGYGYGHSQGNGDRPRTRSTMFSGKRRSGAFGTGGGENHPYELGGSLGKKKRDSSGESQERIVDPEFGKGGDSEAGGGLGGGIVVTTDVTFAHEDLHGRER</sequence>
<dbReference type="RefSeq" id="XP_024710172.1">
    <property type="nucleotide sequence ID" value="XM_024851978.1"/>
</dbReference>
<dbReference type="AlphaFoldDB" id="A0A2I2GPR5"/>
<dbReference type="OrthoDB" id="5398233at2759"/>
<evidence type="ECO:0000256" key="4">
    <source>
        <dbReference type="ARBA" id="ARBA00023136"/>
    </source>
</evidence>
<dbReference type="GO" id="GO:0016020">
    <property type="term" value="C:membrane"/>
    <property type="evidence" value="ECO:0007669"/>
    <property type="project" value="UniProtKB-SubCell"/>
</dbReference>
<feature type="domain" description="Rhodopsin" evidence="8">
    <location>
        <begin position="22"/>
        <end position="264"/>
    </location>
</feature>
<keyword evidence="4 7" id="KW-0472">Membrane</keyword>
<comment type="similarity">
    <text evidence="5">Belongs to the SAT4 family.</text>
</comment>
<dbReference type="GeneID" id="36559676"/>
<evidence type="ECO:0000256" key="5">
    <source>
        <dbReference type="ARBA" id="ARBA00038359"/>
    </source>
</evidence>
<dbReference type="PANTHER" id="PTHR33048">
    <property type="entry name" value="PTH11-LIKE INTEGRAL MEMBRANE PROTEIN (AFU_ORTHOLOGUE AFUA_5G11245)"/>
    <property type="match status" value="1"/>
</dbReference>
<feature type="transmembrane region" description="Helical" evidence="7">
    <location>
        <begin position="173"/>
        <end position="194"/>
    </location>
</feature>
<feature type="transmembrane region" description="Helical" evidence="7">
    <location>
        <begin position="35"/>
        <end position="58"/>
    </location>
</feature>
<comment type="caution">
    <text evidence="9">The sequence shown here is derived from an EMBL/GenBank/DDBJ whole genome shotgun (WGS) entry which is preliminary data.</text>
</comment>
<dbReference type="VEuPathDB" id="FungiDB:P170DRAFT_460877"/>
<dbReference type="EMBL" id="MSFO01000001">
    <property type="protein sequence ID" value="PLB54870.1"/>
    <property type="molecule type" value="Genomic_DNA"/>
</dbReference>
<keyword evidence="10" id="KW-1185">Reference proteome</keyword>
<dbReference type="PANTHER" id="PTHR33048:SF152">
    <property type="entry name" value="INTEGRAL MEMBRANE PROTEIN"/>
    <property type="match status" value="1"/>
</dbReference>
<evidence type="ECO:0000256" key="6">
    <source>
        <dbReference type="SAM" id="MobiDB-lite"/>
    </source>
</evidence>
<dbReference type="Proteomes" id="UP000234275">
    <property type="component" value="Unassembled WGS sequence"/>
</dbReference>
<dbReference type="STRING" id="1392250.A0A2I2GPR5"/>
<keyword evidence="2 7" id="KW-0812">Transmembrane</keyword>
<gene>
    <name evidence="9" type="ORF">P170DRAFT_460877</name>
</gene>
<feature type="region of interest" description="Disordered" evidence="6">
    <location>
        <begin position="287"/>
        <end position="362"/>
    </location>
</feature>
<feature type="transmembrane region" description="Helical" evidence="7">
    <location>
        <begin position="90"/>
        <end position="114"/>
    </location>
</feature>
<dbReference type="InterPro" id="IPR049326">
    <property type="entry name" value="Rhodopsin_dom_fungi"/>
</dbReference>
<evidence type="ECO:0000313" key="10">
    <source>
        <dbReference type="Proteomes" id="UP000234275"/>
    </source>
</evidence>
<evidence type="ECO:0000256" key="7">
    <source>
        <dbReference type="SAM" id="Phobius"/>
    </source>
</evidence>
<reference evidence="9 10" key="1">
    <citation type="submission" date="2016-12" db="EMBL/GenBank/DDBJ databases">
        <title>The genomes of Aspergillus section Nigri reveals drivers in fungal speciation.</title>
        <authorList>
            <consortium name="DOE Joint Genome Institute"/>
            <person name="Vesth T.C."/>
            <person name="Nybo J."/>
            <person name="Theobald S."/>
            <person name="Brandl J."/>
            <person name="Frisvad J.C."/>
            <person name="Nielsen K.F."/>
            <person name="Lyhne E.K."/>
            <person name="Kogle M.E."/>
            <person name="Kuo A."/>
            <person name="Riley R."/>
            <person name="Clum A."/>
            <person name="Nolan M."/>
            <person name="Lipzen A."/>
            <person name="Salamov A."/>
            <person name="Henrissat B."/>
            <person name="Wiebenga A."/>
            <person name="De Vries R.P."/>
            <person name="Grigoriev I.V."/>
            <person name="Mortensen U.H."/>
            <person name="Andersen M.R."/>
            <person name="Baker S.E."/>
        </authorList>
    </citation>
    <scope>NUCLEOTIDE SEQUENCE [LARGE SCALE GENOMIC DNA]</scope>
    <source>
        <strain evidence="9 10">IBT 23096</strain>
    </source>
</reference>
<evidence type="ECO:0000256" key="3">
    <source>
        <dbReference type="ARBA" id="ARBA00022989"/>
    </source>
</evidence>
<evidence type="ECO:0000256" key="2">
    <source>
        <dbReference type="ARBA" id="ARBA00022692"/>
    </source>
</evidence>
<accession>A0A2I2GPR5</accession>
<comment type="subcellular location">
    <subcellularLocation>
        <location evidence="1">Membrane</location>
        <topology evidence="1">Multi-pass membrane protein</topology>
    </subcellularLocation>
</comment>
<keyword evidence="3 7" id="KW-1133">Transmembrane helix</keyword>
<feature type="compositionally biased region" description="Basic and acidic residues" evidence="6">
    <location>
        <begin position="332"/>
        <end position="351"/>
    </location>
</feature>
<feature type="transmembrane region" description="Helical" evidence="7">
    <location>
        <begin position="206"/>
        <end position="227"/>
    </location>
</feature>
<evidence type="ECO:0000313" key="9">
    <source>
        <dbReference type="EMBL" id="PLB54870.1"/>
    </source>
</evidence>